<dbReference type="InterPro" id="IPR051540">
    <property type="entry name" value="S-2-haloacid_dehalogenase"/>
</dbReference>
<protein>
    <submittedName>
        <fullName evidence="2">Haloacid dehalogenase type II</fullName>
    </submittedName>
</protein>
<dbReference type="InterPro" id="IPR006439">
    <property type="entry name" value="HAD-SF_hydro_IA"/>
</dbReference>
<dbReference type="GO" id="GO:0019120">
    <property type="term" value="F:hydrolase activity, acting on acid halide bonds, in C-halide compounds"/>
    <property type="evidence" value="ECO:0007669"/>
    <property type="project" value="InterPro"/>
</dbReference>
<accession>A0A6M5UE19</accession>
<evidence type="ECO:0000313" key="3">
    <source>
        <dbReference type="Proteomes" id="UP000451354"/>
    </source>
</evidence>
<dbReference type="OrthoDB" id="3774052at2"/>
<dbReference type="PANTHER" id="PTHR43316:SF3">
    <property type="entry name" value="HALOACID DEHALOGENASE, TYPE II (AFU_ORTHOLOGUE AFUA_2G07750)-RELATED"/>
    <property type="match status" value="1"/>
</dbReference>
<evidence type="ECO:0000256" key="1">
    <source>
        <dbReference type="ARBA" id="ARBA00022801"/>
    </source>
</evidence>
<dbReference type="AlphaFoldDB" id="A0A6M5UE19"/>
<name>A0A6M5UE19_9MICO</name>
<proteinExistence type="predicted"/>
<dbReference type="SFLD" id="SFLDG01129">
    <property type="entry name" value="C1.5:_HAD__Beta-PGM__Phosphata"/>
    <property type="match status" value="1"/>
</dbReference>
<reference evidence="2 3" key="1">
    <citation type="journal article" date="2022" name="Int. J. Syst. Evol. Microbiol.">
        <title>Cellulosimicrobium protaetiae sp. nov., isolated from the gut of the larva of Protaetia brevitarsis seulensis.</title>
        <authorList>
            <person name="Le Han H."/>
            <person name="Nguyen T.T.H."/>
            <person name="Li Z."/>
            <person name="Shin N.R."/>
            <person name="Kim S.G."/>
        </authorList>
    </citation>
    <scope>NUCLEOTIDE SEQUENCE [LARGE SCALE GENOMIC DNA]</scope>
    <source>
        <strain evidence="2 3">BI34</strain>
    </source>
</reference>
<dbReference type="PANTHER" id="PTHR43316">
    <property type="entry name" value="HYDROLASE, HALOACID DELAHOGENASE-RELATED"/>
    <property type="match status" value="1"/>
</dbReference>
<dbReference type="KEGG" id="cprt:FIC82_011660"/>
<dbReference type="SFLD" id="SFLDS00003">
    <property type="entry name" value="Haloacid_Dehalogenase"/>
    <property type="match status" value="1"/>
</dbReference>
<dbReference type="EMBL" id="CP052757">
    <property type="protein sequence ID" value="QJW36746.1"/>
    <property type="molecule type" value="Genomic_DNA"/>
</dbReference>
<keyword evidence="1" id="KW-0378">Hydrolase</keyword>
<dbReference type="Gene3D" id="1.10.150.750">
    <property type="match status" value="1"/>
</dbReference>
<dbReference type="InterPro" id="IPR023214">
    <property type="entry name" value="HAD_sf"/>
</dbReference>
<dbReference type="NCBIfam" id="TIGR01428">
    <property type="entry name" value="HAD_type_II"/>
    <property type="match status" value="1"/>
</dbReference>
<dbReference type="Proteomes" id="UP000451354">
    <property type="component" value="Chromosome"/>
</dbReference>
<dbReference type="SUPFAM" id="SSF56784">
    <property type="entry name" value="HAD-like"/>
    <property type="match status" value="1"/>
</dbReference>
<dbReference type="PRINTS" id="PR00413">
    <property type="entry name" value="HADHALOGNASE"/>
</dbReference>
<dbReference type="Gene3D" id="3.40.50.1000">
    <property type="entry name" value="HAD superfamily/HAD-like"/>
    <property type="match status" value="1"/>
</dbReference>
<dbReference type="NCBIfam" id="TIGR01493">
    <property type="entry name" value="HAD-SF-IA-v2"/>
    <property type="match status" value="1"/>
</dbReference>
<sequence length="231" mass="24760">MRPTLDVEVVVIDVLGTLVDQPRGLRTALHDVLPDASEESVRALARGWEEHVETQQLLVAARRRDYVDSDVLDAEAARQVATSAGITDADAVAHLATYAQRLPAWEDTVHGLDLLAGRFPVVALSNASSASLLRLDAHAGLRWHHTASSESVGAYKPDPAIYRHALAVARCEPDRALMVAAHAWDLRGARDVGMSTAYVDRPVGDPPTTDDDFDLAVGGLVELAVALGAPR</sequence>
<gene>
    <name evidence="2" type="ORF">FIC82_011660</name>
</gene>
<dbReference type="RefSeq" id="WP_154798657.1">
    <property type="nucleotide sequence ID" value="NZ_CP052757.1"/>
</dbReference>
<dbReference type="InterPro" id="IPR006328">
    <property type="entry name" value="2-HAD"/>
</dbReference>
<keyword evidence="3" id="KW-1185">Reference proteome</keyword>
<dbReference type="Pfam" id="PF00702">
    <property type="entry name" value="Hydrolase"/>
    <property type="match status" value="1"/>
</dbReference>
<evidence type="ECO:0000313" key="2">
    <source>
        <dbReference type="EMBL" id="QJW36746.1"/>
    </source>
</evidence>
<dbReference type="InterPro" id="IPR036412">
    <property type="entry name" value="HAD-like_sf"/>
</dbReference>
<organism evidence="2 3">
    <name type="scientific">Cellulosimicrobium protaetiae</name>
    <dbReference type="NCBI Taxonomy" id="2587808"/>
    <lineage>
        <taxon>Bacteria</taxon>
        <taxon>Bacillati</taxon>
        <taxon>Actinomycetota</taxon>
        <taxon>Actinomycetes</taxon>
        <taxon>Micrococcales</taxon>
        <taxon>Promicromonosporaceae</taxon>
        <taxon>Cellulosimicrobium</taxon>
    </lineage>
</organism>